<dbReference type="Proteomes" id="UP001148018">
    <property type="component" value="Unassembled WGS sequence"/>
</dbReference>
<dbReference type="OrthoDB" id="8950604at2759"/>
<feature type="signal peptide" evidence="1">
    <location>
        <begin position="1"/>
        <end position="22"/>
    </location>
</feature>
<reference evidence="3" key="1">
    <citation type="submission" date="2022-07" db="EMBL/GenBank/DDBJ databases">
        <title>Chromosome-level genome of Muraenolepis orangiensis.</title>
        <authorList>
            <person name="Kim J."/>
        </authorList>
    </citation>
    <scope>NUCLEOTIDE SEQUENCE</scope>
    <source>
        <strain evidence="3">KU_S4_2022</strain>
        <tissue evidence="3">Muscle</tissue>
    </source>
</reference>
<feature type="domain" description="C-type lectin" evidence="2">
    <location>
        <begin position="130"/>
        <end position="235"/>
    </location>
</feature>
<dbReference type="Gene3D" id="3.10.100.10">
    <property type="entry name" value="Mannose-Binding Protein A, subunit A"/>
    <property type="match status" value="3"/>
</dbReference>
<dbReference type="PROSITE" id="PS50041">
    <property type="entry name" value="C_TYPE_LECTIN_2"/>
    <property type="match status" value="3"/>
</dbReference>
<dbReference type="PANTHER" id="PTHR45784">
    <property type="entry name" value="C-TYPE LECTIN DOMAIN FAMILY 20 MEMBER A-RELATED"/>
    <property type="match status" value="1"/>
</dbReference>
<dbReference type="Pfam" id="PF00059">
    <property type="entry name" value="Lectin_C"/>
    <property type="match status" value="3"/>
</dbReference>
<accession>A0A9Q0ETP3</accession>
<dbReference type="CDD" id="cd00037">
    <property type="entry name" value="CLECT"/>
    <property type="match status" value="1"/>
</dbReference>
<dbReference type="SMART" id="SM00034">
    <property type="entry name" value="CLECT"/>
    <property type="match status" value="3"/>
</dbReference>
<evidence type="ECO:0000313" key="4">
    <source>
        <dbReference type="Proteomes" id="UP001148018"/>
    </source>
</evidence>
<feature type="domain" description="C-type lectin" evidence="2">
    <location>
        <begin position="239"/>
        <end position="354"/>
    </location>
</feature>
<dbReference type="AlphaFoldDB" id="A0A9Q0ETP3"/>
<evidence type="ECO:0000256" key="1">
    <source>
        <dbReference type="SAM" id="SignalP"/>
    </source>
</evidence>
<protein>
    <recommendedName>
        <fullName evidence="2">C-type lectin domain-containing protein</fullName>
    </recommendedName>
</protein>
<dbReference type="InterPro" id="IPR016187">
    <property type="entry name" value="CTDL_fold"/>
</dbReference>
<dbReference type="InterPro" id="IPR016186">
    <property type="entry name" value="C-type_lectin-like/link_sf"/>
</dbReference>
<sequence length="359" mass="41773">MDAPSLWSPLLLLFSVFSLSISSDLRRFVLLSEEKKNWEGAQKKCEEEKSHLVTVNDDHDYKVLGAFGTMVSCHLGLHKKDRSQSEWSNGDQVTFSQSNVSPTNQSLCETIERDEWTGYKCLDTKYFMCYTSSDYQLIEKKKNWCDARRYCRKHHTDLVSISSRQQNEAVIKRGANRTFWIGLTHDQFEWDDGQCSTFKAIDGFDTSQHKCLNWSPIIPPVSWDSCDIPRSVVCVQGKFRITAPPQRLTWEEAFDYCKENHHGLLFIRGEGEQESLRQWLREHTGPGPFWIGLRQSRLFGFWMWATVDQVADYSNWKDDRPPELPLSHHCGVVAKPSYKWRAEPCHTKLNFLCVEDMNP</sequence>
<comment type="caution">
    <text evidence="3">The sequence shown here is derived from an EMBL/GenBank/DDBJ whole genome shotgun (WGS) entry which is preliminary data.</text>
</comment>
<feature type="chain" id="PRO_5040387901" description="C-type lectin domain-containing protein" evidence="1">
    <location>
        <begin position="23"/>
        <end position="359"/>
    </location>
</feature>
<proteinExistence type="predicted"/>
<evidence type="ECO:0000259" key="2">
    <source>
        <dbReference type="PROSITE" id="PS50041"/>
    </source>
</evidence>
<dbReference type="PANTHER" id="PTHR45784:SF3">
    <property type="entry name" value="C-TYPE LECTIN DOMAIN FAMILY 4 MEMBER K-LIKE-RELATED"/>
    <property type="match status" value="1"/>
</dbReference>
<name>A0A9Q0ETP3_9TELE</name>
<gene>
    <name evidence="3" type="ORF">NHX12_020539</name>
</gene>
<keyword evidence="1" id="KW-0732">Signal</keyword>
<evidence type="ECO:0000313" key="3">
    <source>
        <dbReference type="EMBL" id="KAJ3612263.1"/>
    </source>
</evidence>
<keyword evidence="4" id="KW-1185">Reference proteome</keyword>
<dbReference type="InterPro" id="IPR001304">
    <property type="entry name" value="C-type_lectin-like"/>
</dbReference>
<dbReference type="SUPFAM" id="SSF56436">
    <property type="entry name" value="C-type lectin-like"/>
    <property type="match status" value="3"/>
</dbReference>
<feature type="domain" description="C-type lectin" evidence="2">
    <location>
        <begin position="31"/>
        <end position="130"/>
    </location>
</feature>
<dbReference type="EMBL" id="JANIIK010000036">
    <property type="protein sequence ID" value="KAJ3612263.1"/>
    <property type="molecule type" value="Genomic_DNA"/>
</dbReference>
<organism evidence="3 4">
    <name type="scientific">Muraenolepis orangiensis</name>
    <name type="common">Patagonian moray cod</name>
    <dbReference type="NCBI Taxonomy" id="630683"/>
    <lineage>
        <taxon>Eukaryota</taxon>
        <taxon>Metazoa</taxon>
        <taxon>Chordata</taxon>
        <taxon>Craniata</taxon>
        <taxon>Vertebrata</taxon>
        <taxon>Euteleostomi</taxon>
        <taxon>Actinopterygii</taxon>
        <taxon>Neopterygii</taxon>
        <taxon>Teleostei</taxon>
        <taxon>Neoteleostei</taxon>
        <taxon>Acanthomorphata</taxon>
        <taxon>Zeiogadaria</taxon>
        <taxon>Gadariae</taxon>
        <taxon>Gadiformes</taxon>
        <taxon>Muraenolepidoidei</taxon>
        <taxon>Muraenolepididae</taxon>
        <taxon>Muraenolepis</taxon>
    </lineage>
</organism>